<dbReference type="RefSeq" id="WP_323248624.1">
    <property type="nucleotide sequence ID" value="NZ_JAYFUL010000011.1"/>
</dbReference>
<evidence type="ECO:0000313" key="3">
    <source>
        <dbReference type="EMBL" id="MEA5257916.1"/>
    </source>
</evidence>
<keyword evidence="3" id="KW-0456">Lyase</keyword>
<feature type="domain" description="Endo-acting ulvan lyase 2nd" evidence="2">
    <location>
        <begin position="331"/>
        <end position="442"/>
    </location>
</feature>
<dbReference type="Gene3D" id="1.50.10.100">
    <property type="entry name" value="Chondroitin AC/alginate lyase"/>
    <property type="match status" value="1"/>
</dbReference>
<evidence type="ECO:0000259" key="1">
    <source>
        <dbReference type="Pfam" id="PF26374"/>
    </source>
</evidence>
<name>A0ABU5QNA7_9BACT</name>
<reference evidence="3 4" key="1">
    <citation type="submission" date="2023-12" db="EMBL/GenBank/DDBJ databases">
        <title>Novel species of the genus Arcicella isolated from rivers.</title>
        <authorList>
            <person name="Lu H."/>
        </authorList>
    </citation>
    <scope>NUCLEOTIDE SEQUENCE [LARGE SCALE GENOMIC DNA]</scope>
    <source>
        <strain evidence="3 4">LMG 21963</strain>
    </source>
</reference>
<dbReference type="Proteomes" id="UP001304671">
    <property type="component" value="Unassembled WGS sequence"/>
</dbReference>
<dbReference type="GO" id="GO:0016829">
    <property type="term" value="F:lyase activity"/>
    <property type="evidence" value="ECO:0007669"/>
    <property type="project" value="UniProtKB-KW"/>
</dbReference>
<proteinExistence type="predicted"/>
<dbReference type="InterPro" id="IPR058849">
    <property type="entry name" value="Ulvan_lyase_2nd"/>
</dbReference>
<organism evidence="3 4">
    <name type="scientific">Arcicella aquatica</name>
    <dbReference type="NCBI Taxonomy" id="217141"/>
    <lineage>
        <taxon>Bacteria</taxon>
        <taxon>Pseudomonadati</taxon>
        <taxon>Bacteroidota</taxon>
        <taxon>Cytophagia</taxon>
        <taxon>Cytophagales</taxon>
        <taxon>Flectobacillaceae</taxon>
        <taxon>Arcicella</taxon>
    </lineage>
</organism>
<dbReference type="Gene3D" id="2.70.98.70">
    <property type="match status" value="1"/>
</dbReference>
<sequence>MKYPQSLIFSLIICLLSNITLGQIALPKHYPQGYPRIQDDTLRNPTSKLKVEVDTYVNRHQSDSSWIVSRLQMYWKTKSTEVFIKGGVYDHAEGTAPVPTVRFPGARDNTTIFGAPKLEDIQPYMDDARGVLLVNRSKPEQPLEWADISKTGRTLEAINTNIMRIAASASTLYRRTGEEKYARLAFDLFDTYMTGMYYRKEPHDLSNGHHQTITGLSTFEVIQETAMLINLTKIYDNIFNYVSKKTPKKLTIYSDTFRKWADLQIKNGVAYNNWDLIQAKNILEIAFILDENKGYNDAKGSQYYLNQVLNVDSERQWSIAKVLKLGYDENTGIWNESPGYSAGVLHDFVGFVDWFDKRYNYDILPELPVIEKVVLAEAQYLFPNGYTTAFGDSHYHAVSLEAAERMVENAKKYNKPANVKAYSAFIQALNRHKTMAGLHHNNDSKETTLSNADISTFATPIFSAPSVSYFAQRNGMNPKNGLMVAMAGSKGNHMHSNGISMEIYGKGIVLGPESGIGTSYFQQDYAEYYSQFPAHNTVAVDGISAYPVMKSNHGFDVLSSYPASNQKDGYFSAITFGELYFLEPESQSDQNRLTSIIRTSDSTAYYVDIFRSKKQKGGDKMHDYFYHNLGQELVLSSTKGAPLTLTETPKLSFAGGHLFAYDYFWNKKSVVTSEDFNATFKLKVKDREDVLMNVWMKGSPNREIFSVKAPPAKTFRGNVMIPDSISALSMPTLVVRQSGEAWSQPFVAVYESSTSKSPRSIKSIESFNPNNAPADFVGLTIESNTGAKELVFSNATGKAVTHGNIKTEAVYAVVSTKSEGLKYMFLGKGKQISYQTYSIKAKELTMAVLEKKGSQLFFSADKPVELSLPESIGKGNISLTQQGKTLRIQGQKGVENGKKVIIFQMPSCNYSEIVIK</sequence>
<evidence type="ECO:0000259" key="2">
    <source>
        <dbReference type="Pfam" id="PF26377"/>
    </source>
</evidence>
<dbReference type="EMBL" id="JAYFUL010000011">
    <property type="protein sequence ID" value="MEA5257916.1"/>
    <property type="molecule type" value="Genomic_DNA"/>
</dbReference>
<comment type="caution">
    <text evidence="3">The sequence shown here is derived from an EMBL/GenBank/DDBJ whole genome shotgun (WGS) entry which is preliminary data.</text>
</comment>
<gene>
    <name evidence="3" type="ORF">VB264_08965</name>
</gene>
<dbReference type="InterPro" id="IPR058848">
    <property type="entry name" value="Ulvan_lyase_C"/>
</dbReference>
<feature type="domain" description="Endo-acting ulvan lyase C-terminal" evidence="1">
    <location>
        <begin position="761"/>
        <end position="845"/>
    </location>
</feature>
<evidence type="ECO:0000313" key="4">
    <source>
        <dbReference type="Proteomes" id="UP001304671"/>
    </source>
</evidence>
<dbReference type="Pfam" id="PF26374">
    <property type="entry name" value="Ulvan_lyaseC"/>
    <property type="match status" value="1"/>
</dbReference>
<keyword evidence="4" id="KW-1185">Reference proteome</keyword>
<dbReference type="SUPFAM" id="SSF48230">
    <property type="entry name" value="Chondroitin AC/alginate lyase"/>
    <property type="match status" value="1"/>
</dbReference>
<accession>A0ABU5QNA7</accession>
<protein>
    <submittedName>
        <fullName evidence="3">Alginate lyase family protein</fullName>
    </submittedName>
</protein>
<dbReference type="Pfam" id="PF26377">
    <property type="entry name" value="Ulvan_lyase_2nd"/>
    <property type="match status" value="1"/>
</dbReference>
<dbReference type="InterPro" id="IPR008929">
    <property type="entry name" value="Chondroitin_lyas"/>
</dbReference>